<dbReference type="GO" id="GO:0016887">
    <property type="term" value="F:ATP hydrolysis activity"/>
    <property type="evidence" value="ECO:0007669"/>
    <property type="project" value="InterPro"/>
</dbReference>
<dbReference type="PANTHER" id="PTHR23077">
    <property type="entry name" value="AAA-FAMILY ATPASE"/>
    <property type="match status" value="1"/>
</dbReference>
<proteinExistence type="predicted"/>
<evidence type="ECO:0000256" key="1">
    <source>
        <dbReference type="ARBA" id="ARBA00022741"/>
    </source>
</evidence>
<sequence>MWDTFDDIKNKEKYSKLINLKVYNDKLKNKVRLCEEEEKNNNNNNNNKNYYHVQNKNYKNVDIINMKYDNIMFFEEKFQSDSSYELINFKTNQFQKKKINISDDQKYNNNYEKKLYVQKVLYPYYYELVLKEKLITDINMITSYDPLNFNLEYILIHFTRQAIIKQFVWKRKMYKWLKGIFNKSQGKQGMKKVNVNVGRKNDDDYENVYINKKMNMNLGLDLFNGGISFLLIKNLEYINNFPIHKKNCIIFLLLKYIYMWKNMNLNAHMFIISSSSSTSHNNNNNNNKNNNNKNNNVINNIKIYNNSSDNISSLFNIYMNNYFVFVFPNFLHSSNRYKLLINLFKKYKLYYCKNEIKELAKITNNFNIDNIKKLFQDEYRERIIDHLEKRKEDTSQEIITKNSCIIKDIFQKARKGKNQFFSKSLNLQQDSHIYIHMHEIEMYKKKKYEMFSKSGIFENYGFNEVIGEDELITQLKNQIVSKFNMKESKNMGLNKIDMYDMVNDNVNVNNNNIKEDGINNIHENYKSHYNKEMHVSNSMWENISNFNELDTVGILLHGNSGSGKSFIAKKIVEECNCNSVIINCSNIFNKVMGESEKFLNEIFEYCINKLQPCILLLDNIETICYKEDYITVENFTTRLKLCFYENIDKIHYEKKWKRNPCLLLIIATTNNINNVDDNLLTHYRFKYIYQTTHFQYWKEQDIYKLFYKYLKNNNIESTHFLYSHKFKHFVDEHIIKVQYKLSPLYIYNLCTYALAYRLRNALKGIIFLIYIYLFIYLFICLFIFRLSIFYAVTMTIVPNKCYSYNELTKYTCHHKNKERLYKTRNLIIYSFSVIISWINSMSICDKIVNEYNIYDLIKSGVVLLKIIKIYRPHLEIINIFSKAIKKKCALHNLEKVLEVVYKNNPHCYTMVSSIDIYDMKRTKVNLFLIQIFDMFEFQSLKKISTTLLRWYDNSLKTFSLRLNERTINDPFYINKEYDKQKYTFQMIEGEYRYKKNNEINDKKEDYDNIKENLLYNSEKEVLKDFASYILYKDKEEHEQNKNKIKINNNKYNNDNHRCCSSDGDIPHIVKDFSNCIKIFFIFYKYGYILKKELINIFQSDRKNNIFYSLKKLMKKLHIPIVLQNIYLNNPCEVVLILQLKYIYNFIMNNDKNLFSNYYIKEKNIYTPHEKKLYLNYEEETNKKNCIPRNNFVHKNKLSLNDNFKKERTEEIRQMFYDKIRKHMKKYDRK</sequence>
<name>A0A024VRA1_PLAFA</name>
<dbReference type="InterPro" id="IPR036872">
    <property type="entry name" value="CH_dom_sf"/>
</dbReference>
<dbReference type="InterPro" id="IPR027417">
    <property type="entry name" value="P-loop_NTPase"/>
</dbReference>
<dbReference type="PROSITE" id="PS50021">
    <property type="entry name" value="CH"/>
    <property type="match status" value="1"/>
</dbReference>
<dbReference type="Pfam" id="PF00004">
    <property type="entry name" value="AAA"/>
    <property type="match status" value="1"/>
</dbReference>
<dbReference type="EMBL" id="KI927858">
    <property type="protein sequence ID" value="ETW31284.1"/>
    <property type="molecule type" value="Genomic_DNA"/>
</dbReference>
<gene>
    <name evidence="5" type="ORF">PFFCH_01304</name>
</gene>
<dbReference type="Proteomes" id="UP000030656">
    <property type="component" value="Unassembled WGS sequence"/>
</dbReference>
<accession>A0A024VRA1</accession>
<dbReference type="Gene3D" id="3.40.50.300">
    <property type="entry name" value="P-loop containing nucleotide triphosphate hydrolases"/>
    <property type="match status" value="1"/>
</dbReference>
<dbReference type="GO" id="GO:0030970">
    <property type="term" value="P:retrograde protein transport, ER to cytosol"/>
    <property type="evidence" value="ECO:0007669"/>
    <property type="project" value="TreeGrafter"/>
</dbReference>
<dbReference type="AlphaFoldDB" id="A0A024VRA1"/>
<protein>
    <recommendedName>
        <fullName evidence="4">Calponin-homology (CH) domain-containing protein</fullName>
    </recommendedName>
</protein>
<feature type="domain" description="Calponin-homology (CH)" evidence="4">
    <location>
        <begin position="828"/>
        <end position="936"/>
    </location>
</feature>
<dbReference type="CDD" id="cd19481">
    <property type="entry name" value="RecA-like_protease"/>
    <property type="match status" value="1"/>
</dbReference>
<dbReference type="PANTHER" id="PTHR23077:SF171">
    <property type="entry name" value="NUCLEAR VALOSIN-CONTAINING PROTEIN-LIKE"/>
    <property type="match status" value="1"/>
</dbReference>
<keyword evidence="1" id="KW-0547">Nucleotide-binding</keyword>
<keyword evidence="3" id="KW-0472">Membrane</keyword>
<dbReference type="InterPro" id="IPR003593">
    <property type="entry name" value="AAA+_ATPase"/>
</dbReference>
<keyword evidence="3" id="KW-0812">Transmembrane</keyword>
<dbReference type="InterPro" id="IPR001715">
    <property type="entry name" value="CH_dom"/>
</dbReference>
<feature type="transmembrane region" description="Helical" evidence="3">
    <location>
        <begin position="764"/>
        <end position="784"/>
    </location>
</feature>
<dbReference type="SMART" id="SM00382">
    <property type="entry name" value="AAA"/>
    <property type="match status" value="1"/>
</dbReference>
<organism evidence="5 6">
    <name type="scientific">Plasmodium falciparum FCH/4</name>
    <dbReference type="NCBI Taxonomy" id="1036724"/>
    <lineage>
        <taxon>Eukaryota</taxon>
        <taxon>Sar</taxon>
        <taxon>Alveolata</taxon>
        <taxon>Apicomplexa</taxon>
        <taxon>Aconoidasida</taxon>
        <taxon>Haemosporida</taxon>
        <taxon>Plasmodiidae</taxon>
        <taxon>Plasmodium</taxon>
        <taxon>Plasmodium (Laverania)</taxon>
    </lineage>
</organism>
<evidence type="ECO:0000313" key="6">
    <source>
        <dbReference type="Proteomes" id="UP000030656"/>
    </source>
</evidence>
<dbReference type="GO" id="GO:0005524">
    <property type="term" value="F:ATP binding"/>
    <property type="evidence" value="ECO:0007669"/>
    <property type="project" value="UniProtKB-KW"/>
</dbReference>
<evidence type="ECO:0000256" key="2">
    <source>
        <dbReference type="ARBA" id="ARBA00022840"/>
    </source>
</evidence>
<feature type="transmembrane region" description="Helical" evidence="3">
    <location>
        <begin position="826"/>
        <end position="843"/>
    </location>
</feature>
<dbReference type="GO" id="GO:0051228">
    <property type="term" value="P:mitotic spindle disassembly"/>
    <property type="evidence" value="ECO:0007669"/>
    <property type="project" value="TreeGrafter"/>
</dbReference>
<reference evidence="5 6" key="1">
    <citation type="submission" date="2013-02" db="EMBL/GenBank/DDBJ databases">
        <title>The Genome Annotation of Plasmodium falciparum FCH/4.</title>
        <authorList>
            <consortium name="The Broad Institute Genome Sequencing Platform"/>
            <consortium name="The Broad Institute Genome Sequencing Center for Infectious Disease"/>
            <person name="Neafsey D."/>
            <person name="Hoffman S."/>
            <person name="Volkman S."/>
            <person name="Rosenthal P."/>
            <person name="Walker B."/>
            <person name="Young S.K."/>
            <person name="Zeng Q."/>
            <person name="Gargeya S."/>
            <person name="Fitzgerald M."/>
            <person name="Haas B."/>
            <person name="Abouelleil A."/>
            <person name="Allen A.W."/>
            <person name="Alvarado L."/>
            <person name="Arachchi H.M."/>
            <person name="Berlin A.M."/>
            <person name="Chapman S.B."/>
            <person name="Gainer-Dewar J."/>
            <person name="Goldberg J."/>
            <person name="Griggs A."/>
            <person name="Gujja S."/>
            <person name="Hansen M."/>
            <person name="Howarth C."/>
            <person name="Imamovic A."/>
            <person name="Ireland A."/>
            <person name="Larimer J."/>
            <person name="McCowan C."/>
            <person name="Murphy C."/>
            <person name="Pearson M."/>
            <person name="Poon T.W."/>
            <person name="Priest M."/>
            <person name="Roberts A."/>
            <person name="Saif S."/>
            <person name="Shea T."/>
            <person name="Sisk P."/>
            <person name="Sykes S."/>
            <person name="Wortman J."/>
            <person name="Nusbaum C."/>
            <person name="Birren B."/>
        </authorList>
    </citation>
    <scope>NUCLEOTIDE SEQUENCE [LARGE SCALE GENOMIC DNA]</scope>
    <source>
        <strain evidence="5 6">FCH/4</strain>
    </source>
</reference>
<keyword evidence="2" id="KW-0067">ATP-binding</keyword>
<evidence type="ECO:0000313" key="5">
    <source>
        <dbReference type="EMBL" id="ETW31284.1"/>
    </source>
</evidence>
<dbReference type="InterPro" id="IPR050168">
    <property type="entry name" value="AAA_ATPase_domain"/>
</dbReference>
<dbReference type="GO" id="GO:0034098">
    <property type="term" value="C:VCP-NPL4-UFD1 AAA ATPase complex"/>
    <property type="evidence" value="ECO:0007669"/>
    <property type="project" value="TreeGrafter"/>
</dbReference>
<evidence type="ECO:0000259" key="4">
    <source>
        <dbReference type="PROSITE" id="PS50021"/>
    </source>
</evidence>
<reference evidence="5 6" key="2">
    <citation type="submission" date="2013-02" db="EMBL/GenBank/DDBJ databases">
        <title>The Genome Sequence of Plasmodium falciparum FCH/4.</title>
        <authorList>
            <consortium name="The Broad Institute Genome Sequencing Platform"/>
            <consortium name="The Broad Institute Genome Sequencing Center for Infectious Disease"/>
            <person name="Neafsey D."/>
            <person name="Cheeseman I."/>
            <person name="Volkman S."/>
            <person name="Adams J."/>
            <person name="Walker B."/>
            <person name="Young S.K."/>
            <person name="Zeng Q."/>
            <person name="Gargeya S."/>
            <person name="Fitzgerald M."/>
            <person name="Haas B."/>
            <person name="Abouelleil A."/>
            <person name="Alvarado L."/>
            <person name="Arachchi H.M."/>
            <person name="Berlin A.M."/>
            <person name="Chapman S.B."/>
            <person name="Dewar J."/>
            <person name="Goldberg J."/>
            <person name="Griggs A."/>
            <person name="Gujja S."/>
            <person name="Hansen M."/>
            <person name="Howarth C."/>
            <person name="Imamovic A."/>
            <person name="Larimer J."/>
            <person name="McCowan C."/>
            <person name="Murphy C."/>
            <person name="Neiman D."/>
            <person name="Pearson M."/>
            <person name="Priest M."/>
            <person name="Roberts A."/>
            <person name="Saif S."/>
            <person name="Shea T."/>
            <person name="Sisk P."/>
            <person name="Sykes S."/>
            <person name="Wortman J."/>
            <person name="Nusbaum C."/>
            <person name="Birren B."/>
        </authorList>
    </citation>
    <scope>NUCLEOTIDE SEQUENCE [LARGE SCALE GENOMIC DNA]</scope>
    <source>
        <strain evidence="5 6">FCH/4</strain>
    </source>
</reference>
<dbReference type="GO" id="GO:0097352">
    <property type="term" value="P:autophagosome maturation"/>
    <property type="evidence" value="ECO:0007669"/>
    <property type="project" value="TreeGrafter"/>
</dbReference>
<dbReference type="SUPFAM" id="SSF52540">
    <property type="entry name" value="P-loop containing nucleoside triphosphate hydrolases"/>
    <property type="match status" value="1"/>
</dbReference>
<keyword evidence="3" id="KW-1133">Transmembrane helix</keyword>
<dbReference type="GO" id="GO:0005634">
    <property type="term" value="C:nucleus"/>
    <property type="evidence" value="ECO:0007669"/>
    <property type="project" value="TreeGrafter"/>
</dbReference>
<dbReference type="SUPFAM" id="SSF47576">
    <property type="entry name" value="Calponin-homology domain, CH-domain"/>
    <property type="match status" value="1"/>
</dbReference>
<dbReference type="GO" id="GO:0031593">
    <property type="term" value="F:polyubiquitin modification-dependent protein binding"/>
    <property type="evidence" value="ECO:0007669"/>
    <property type="project" value="TreeGrafter"/>
</dbReference>
<dbReference type="InterPro" id="IPR003959">
    <property type="entry name" value="ATPase_AAA_core"/>
</dbReference>
<dbReference type="GO" id="GO:0005829">
    <property type="term" value="C:cytosol"/>
    <property type="evidence" value="ECO:0007669"/>
    <property type="project" value="TreeGrafter"/>
</dbReference>
<evidence type="ECO:0000256" key="3">
    <source>
        <dbReference type="SAM" id="Phobius"/>
    </source>
</evidence>
<dbReference type="OrthoDB" id="377311at2759"/>